<reference evidence="4" key="1">
    <citation type="submission" date="2015-01" db="EMBL/GenBank/DDBJ databases">
        <authorList>
            <person name="Andreevskaya M."/>
        </authorList>
    </citation>
    <scope>NUCLEOTIDE SEQUENCE [LARGE SCALE GENOMIC DNA]</scope>
    <source>
        <strain evidence="4">MKFS47</strain>
    </source>
</reference>
<gene>
    <name evidence="3" type="ORF">LACPI_2177</name>
</gene>
<evidence type="ECO:0000313" key="4">
    <source>
        <dbReference type="Proteomes" id="UP000033166"/>
    </source>
</evidence>
<dbReference type="Pfam" id="PF05257">
    <property type="entry name" value="CHAP"/>
    <property type="match status" value="1"/>
</dbReference>
<dbReference type="PROSITE" id="PS50911">
    <property type="entry name" value="CHAP"/>
    <property type="match status" value="1"/>
</dbReference>
<name>A0A0D6DZI5_9LACT</name>
<organism evidence="3 4">
    <name type="scientific">Pseudolactococcus piscium MKFS47</name>
    <dbReference type="NCBI Taxonomy" id="297352"/>
    <lineage>
        <taxon>Bacteria</taxon>
        <taxon>Bacillati</taxon>
        <taxon>Bacillota</taxon>
        <taxon>Bacilli</taxon>
        <taxon>Lactobacillales</taxon>
        <taxon>Streptococcaceae</taxon>
        <taxon>Pseudolactococcus</taxon>
    </lineage>
</organism>
<dbReference type="RefSeq" id="WP_047916360.1">
    <property type="nucleotide sequence ID" value="NZ_LN774769.1"/>
</dbReference>
<dbReference type="STRING" id="1364.LP2241_50506"/>
<dbReference type="EMBL" id="LN774769">
    <property type="protein sequence ID" value="CEN29377.1"/>
    <property type="molecule type" value="Genomic_DNA"/>
</dbReference>
<protein>
    <recommendedName>
        <fullName evidence="2">Peptidase C51 domain-containing protein</fullName>
    </recommendedName>
</protein>
<evidence type="ECO:0000256" key="1">
    <source>
        <dbReference type="SAM" id="SignalP"/>
    </source>
</evidence>
<feature type="domain" description="Peptidase C51" evidence="2">
    <location>
        <begin position="42"/>
        <end position="180"/>
    </location>
</feature>
<dbReference type="SUPFAM" id="SSF54001">
    <property type="entry name" value="Cysteine proteinases"/>
    <property type="match status" value="1"/>
</dbReference>
<feature type="signal peptide" evidence="1">
    <location>
        <begin position="1"/>
        <end position="27"/>
    </location>
</feature>
<dbReference type="HOGENOM" id="CLU_648586_0_0_9"/>
<feature type="chain" id="PRO_5038661481" description="Peptidase C51 domain-containing protein" evidence="1">
    <location>
        <begin position="28"/>
        <end position="423"/>
    </location>
</feature>
<evidence type="ECO:0000313" key="3">
    <source>
        <dbReference type="EMBL" id="CEN29377.1"/>
    </source>
</evidence>
<dbReference type="InterPro" id="IPR038765">
    <property type="entry name" value="Papain-like_cys_pep_sf"/>
</dbReference>
<sequence length="423" mass="46728">MECKRNKLSLAKLLLCMGMLVAYLSSATLPSQLVSAATMKTPASIQAWLDSVKNKTVKSSGGFGGECVDLARLYSQSVLGNDIGSATISGGAKDYATQAVPKGYIRIKYTPGFKAKVGDIAIWEKDGGGYGHMAVVYAVNGNDMIIYEQNYSGKRYVVSHTVRNYDRIYAGTGGKLSAVLRPTNLAVNQVNKPMQGANLDGLSLNGNLLTTTGWYWPGKSYTYQYVFVMNAKTGSEIARIKSDVLLRNDIKLKLNNQLNADASGFRVQLRVPIDSQVYIMIRRTNDSLGGTNGGYADHRFTNQLLSTSKNKANLEQLTRVKNMISTKGWFWPRTNYQYQYVFIMDKTTNREISRQLVNISNRPDVQNYLGNLTGAARTGFSVTMQVPTTKPSYIMIRRTNDRAGNTLGGAEDIRFSNQVIPSR</sequence>
<dbReference type="Gene3D" id="3.90.1720.10">
    <property type="entry name" value="endopeptidase domain like (from Nostoc punctiforme)"/>
    <property type="match status" value="1"/>
</dbReference>
<keyword evidence="1" id="KW-0732">Signal</keyword>
<accession>A0A0D6DZI5</accession>
<dbReference type="InterPro" id="IPR007921">
    <property type="entry name" value="CHAP_dom"/>
</dbReference>
<dbReference type="Proteomes" id="UP000033166">
    <property type="component" value="Chromosome I"/>
</dbReference>
<dbReference type="KEGG" id="lpk:LACPI_2177"/>
<dbReference type="AlphaFoldDB" id="A0A0D6DZI5"/>
<evidence type="ECO:0000259" key="2">
    <source>
        <dbReference type="PROSITE" id="PS50911"/>
    </source>
</evidence>
<proteinExistence type="predicted"/>